<name>A0A0G4EST0_VITBC</name>
<accession>A0A0G4EST0</accession>
<dbReference type="AlphaFoldDB" id="A0A0G4EST0"/>
<protein>
    <recommendedName>
        <fullName evidence="3">TLDc domain-containing protein</fullName>
    </recommendedName>
</protein>
<reference evidence="1 2" key="1">
    <citation type="submission" date="2014-11" db="EMBL/GenBank/DDBJ databases">
        <authorList>
            <person name="Zhu J."/>
            <person name="Qi W."/>
            <person name="Song R."/>
        </authorList>
    </citation>
    <scope>NUCLEOTIDE SEQUENCE [LARGE SCALE GENOMIC DNA]</scope>
</reference>
<dbReference type="PhylomeDB" id="A0A0G4EST0"/>
<evidence type="ECO:0008006" key="3">
    <source>
        <dbReference type="Google" id="ProtNLM"/>
    </source>
</evidence>
<evidence type="ECO:0000313" key="2">
    <source>
        <dbReference type="Proteomes" id="UP000041254"/>
    </source>
</evidence>
<dbReference type="VEuPathDB" id="CryptoDB:Vbra_12945"/>
<keyword evidence="2" id="KW-1185">Reference proteome</keyword>
<sequence length="346" mass="39015">MESSQSSAGPEGECDGEVTQEMLEALRGEFEQHTQRMEAMYREEMDRIKTLERLHAQMGEACRKELLRIKTVEQQYAQELVTLKRQLEEEAAQRRMQVQALHRHVVDEVTTAVQVGFHDDKEELKTDLLQRLRAMDLPLSGRCDLLHERVDNSKSHEGAKLKAASQHICIPGQQFLRLSSRLGSYRALHDWLSRFMDIKSINLFYKSSRDGFKYPTFLDKTHGISRLLLLMRDGPTHLLACTVDGPLAEGKKTRCLVSFYAITGPYDSPTKITTPADGGGQRQYLPYVALAGREELRGGDGQPIAHVSIGVEHGPAVWLGYTQPDPAADLTSCYMRATRLSLPDGY</sequence>
<evidence type="ECO:0000313" key="1">
    <source>
        <dbReference type="EMBL" id="CEM00761.1"/>
    </source>
</evidence>
<dbReference type="EMBL" id="CDMY01000298">
    <property type="protein sequence ID" value="CEM00761.1"/>
    <property type="molecule type" value="Genomic_DNA"/>
</dbReference>
<dbReference type="InParanoid" id="A0A0G4EST0"/>
<gene>
    <name evidence="1" type="ORF">Vbra_12945</name>
</gene>
<proteinExistence type="predicted"/>
<dbReference type="Proteomes" id="UP000041254">
    <property type="component" value="Unassembled WGS sequence"/>
</dbReference>
<organism evidence="1 2">
    <name type="scientific">Vitrella brassicaformis (strain CCMP3155)</name>
    <dbReference type="NCBI Taxonomy" id="1169540"/>
    <lineage>
        <taxon>Eukaryota</taxon>
        <taxon>Sar</taxon>
        <taxon>Alveolata</taxon>
        <taxon>Colpodellida</taxon>
        <taxon>Vitrellaceae</taxon>
        <taxon>Vitrella</taxon>
    </lineage>
</organism>